<protein>
    <submittedName>
        <fullName evidence="1">Uncharacterized protein</fullName>
    </submittedName>
</protein>
<comment type="caution">
    <text evidence="1">The sequence shown here is derived from an EMBL/GenBank/DDBJ whole genome shotgun (WGS) entry which is preliminary data.</text>
</comment>
<dbReference type="Proteomes" id="UP001159363">
    <property type="component" value="Chromosome 1"/>
</dbReference>
<dbReference type="EMBL" id="JARBHB010000001">
    <property type="protein sequence ID" value="KAJ8898316.1"/>
    <property type="molecule type" value="Genomic_DNA"/>
</dbReference>
<reference evidence="1 2" key="1">
    <citation type="submission" date="2023-02" db="EMBL/GenBank/DDBJ databases">
        <title>LHISI_Scaffold_Assembly.</title>
        <authorList>
            <person name="Stuart O.P."/>
            <person name="Cleave R."/>
            <person name="Magrath M.J.L."/>
            <person name="Mikheyev A.S."/>
        </authorList>
    </citation>
    <scope>NUCLEOTIDE SEQUENCE [LARGE SCALE GENOMIC DNA]</scope>
    <source>
        <strain evidence="1">Daus_M_001</strain>
        <tissue evidence="1">Leg muscle</tissue>
    </source>
</reference>
<proteinExistence type="predicted"/>
<accession>A0ABQ9INU3</accession>
<name>A0ABQ9INU3_9NEOP</name>
<gene>
    <name evidence="1" type="ORF">PR048_003676</name>
</gene>
<evidence type="ECO:0000313" key="2">
    <source>
        <dbReference type="Proteomes" id="UP001159363"/>
    </source>
</evidence>
<evidence type="ECO:0000313" key="1">
    <source>
        <dbReference type="EMBL" id="KAJ8898316.1"/>
    </source>
</evidence>
<keyword evidence="2" id="KW-1185">Reference proteome</keyword>
<organism evidence="1 2">
    <name type="scientific">Dryococelus australis</name>
    <dbReference type="NCBI Taxonomy" id="614101"/>
    <lineage>
        <taxon>Eukaryota</taxon>
        <taxon>Metazoa</taxon>
        <taxon>Ecdysozoa</taxon>
        <taxon>Arthropoda</taxon>
        <taxon>Hexapoda</taxon>
        <taxon>Insecta</taxon>
        <taxon>Pterygota</taxon>
        <taxon>Neoptera</taxon>
        <taxon>Polyneoptera</taxon>
        <taxon>Phasmatodea</taxon>
        <taxon>Verophasmatodea</taxon>
        <taxon>Anareolatae</taxon>
        <taxon>Phasmatidae</taxon>
        <taxon>Eurycanthinae</taxon>
        <taxon>Dryococelus</taxon>
    </lineage>
</organism>
<sequence length="86" mass="10080">MRVDCSKFPVATDVIRLSQFRIDLLRLGSLQVEVVAFKKQMTPVKQDVSRQLSDHMTHLMKAFIKIRALLKRKRKLNVPGIKRRLH</sequence>